<evidence type="ECO:0000256" key="6">
    <source>
        <dbReference type="ARBA" id="ARBA00022500"/>
    </source>
</evidence>
<dbReference type="InterPro" id="IPR003594">
    <property type="entry name" value="HATPase_dom"/>
</dbReference>
<dbReference type="InterPro" id="IPR036890">
    <property type="entry name" value="HATPase_C_sf"/>
</dbReference>
<dbReference type="EC" id="2.7.13.3" evidence="3"/>
<dbReference type="AlphaFoldDB" id="A0A0H3LT32"/>
<dbReference type="SUPFAM" id="SSF55052">
    <property type="entry name" value="CheY-binding domain of CheA"/>
    <property type="match status" value="1"/>
</dbReference>
<feature type="domain" description="Histidine kinase" evidence="17">
    <location>
        <begin position="332"/>
        <end position="540"/>
    </location>
</feature>
<keyword evidence="5" id="KW-0963">Cytoplasm</keyword>
<keyword evidence="12" id="KW-0902">Two-component regulatory system</keyword>
<dbReference type="CDD" id="cd00731">
    <property type="entry name" value="CheA_reg"/>
    <property type="match status" value="1"/>
</dbReference>
<evidence type="ECO:0000313" key="20">
    <source>
        <dbReference type="EMBL" id="CAE33040.1"/>
    </source>
</evidence>
<comment type="function">
    <text evidence="13">Involved in the transmission of sensory signals from the chemoreceptors to the flagellar motors. CheA is autophosphorylated; it can transfer its phosphate group to either CheB or CheY.</text>
</comment>
<dbReference type="SUPFAM" id="SSF47384">
    <property type="entry name" value="Homodimeric domain of signal transducing histidine kinase"/>
    <property type="match status" value="1"/>
</dbReference>
<protein>
    <recommendedName>
        <fullName evidence="4">Chemotaxis protein CheA</fullName>
        <ecNumber evidence="3">2.7.13.3</ecNumber>
    </recommendedName>
</protein>
<dbReference type="InterPro" id="IPR008207">
    <property type="entry name" value="Sig_transdc_His_kin_Hpt_dom"/>
</dbReference>
<gene>
    <name evidence="20" type="primary">cheA</name>
    <name evidence="20" type="ordered locus">BB2546</name>
</gene>
<evidence type="ECO:0000256" key="12">
    <source>
        <dbReference type="ARBA" id="ARBA00023012"/>
    </source>
</evidence>
<dbReference type="PROSITE" id="PS50894">
    <property type="entry name" value="HPT"/>
    <property type="match status" value="1"/>
</dbReference>
<dbReference type="NCBIfam" id="NF007835">
    <property type="entry name" value="PRK10547.1"/>
    <property type="match status" value="1"/>
</dbReference>
<dbReference type="InterPro" id="IPR036061">
    <property type="entry name" value="CheW-like_dom_sf"/>
</dbReference>
<evidence type="ECO:0000256" key="11">
    <source>
        <dbReference type="ARBA" id="ARBA00022840"/>
    </source>
</evidence>
<dbReference type="Pfam" id="PF02895">
    <property type="entry name" value="H-kinase_dim"/>
    <property type="match status" value="1"/>
</dbReference>
<feature type="coiled-coil region" evidence="15">
    <location>
        <begin position="331"/>
        <end position="358"/>
    </location>
</feature>
<evidence type="ECO:0000256" key="7">
    <source>
        <dbReference type="ARBA" id="ARBA00022553"/>
    </source>
</evidence>
<dbReference type="eggNOG" id="COG2198">
    <property type="taxonomic scope" value="Bacteria"/>
</dbReference>
<dbReference type="SMART" id="SM01231">
    <property type="entry name" value="H-kinase_dim"/>
    <property type="match status" value="1"/>
</dbReference>
<comment type="catalytic activity">
    <reaction evidence="1">
        <text>ATP + protein L-histidine = ADP + protein N-phospho-L-histidine.</text>
        <dbReference type="EC" id="2.7.13.3"/>
    </reaction>
</comment>
<dbReference type="Gene3D" id="1.10.287.560">
    <property type="entry name" value="Histidine kinase CheA-like, homodimeric domain"/>
    <property type="match status" value="1"/>
</dbReference>
<dbReference type="SMART" id="SM00387">
    <property type="entry name" value="HATPase_c"/>
    <property type="match status" value="1"/>
</dbReference>
<dbReference type="CDD" id="cd00088">
    <property type="entry name" value="HPT"/>
    <property type="match status" value="1"/>
</dbReference>
<keyword evidence="7 14" id="KW-0597">Phosphoprotein</keyword>
<evidence type="ECO:0000256" key="13">
    <source>
        <dbReference type="ARBA" id="ARBA00035100"/>
    </source>
</evidence>
<accession>A0A0H3LT32</accession>
<evidence type="ECO:0000259" key="18">
    <source>
        <dbReference type="PROSITE" id="PS50851"/>
    </source>
</evidence>
<dbReference type="Pfam" id="PF01627">
    <property type="entry name" value="Hpt"/>
    <property type="match status" value="1"/>
</dbReference>
<proteinExistence type="predicted"/>
<dbReference type="PANTHER" id="PTHR43395">
    <property type="entry name" value="SENSOR HISTIDINE KINASE CHEA"/>
    <property type="match status" value="1"/>
</dbReference>
<dbReference type="PANTHER" id="PTHR43395:SF10">
    <property type="entry name" value="CHEMOTAXIS PROTEIN CHEA"/>
    <property type="match status" value="1"/>
</dbReference>
<dbReference type="Gene3D" id="3.30.70.400">
    <property type="entry name" value="CheY-binding domain of CheA"/>
    <property type="match status" value="1"/>
</dbReference>
<dbReference type="GO" id="GO:0005524">
    <property type="term" value="F:ATP binding"/>
    <property type="evidence" value="ECO:0007669"/>
    <property type="project" value="UniProtKB-KW"/>
</dbReference>
<dbReference type="HOGENOM" id="CLU_000650_3_6_4"/>
<keyword evidence="15" id="KW-0175">Coiled coil</keyword>
<keyword evidence="6" id="KW-0145">Chemotaxis</keyword>
<dbReference type="InterPro" id="IPR037006">
    <property type="entry name" value="CheA-like_homodim_sf"/>
</dbReference>
<dbReference type="Gene3D" id="3.30.565.10">
    <property type="entry name" value="Histidine kinase-like ATPase, C-terminal domain"/>
    <property type="match status" value="1"/>
</dbReference>
<dbReference type="eggNOG" id="COG0643">
    <property type="taxonomic scope" value="Bacteria"/>
</dbReference>
<feature type="compositionally biased region" description="Low complexity" evidence="16">
    <location>
        <begin position="258"/>
        <end position="286"/>
    </location>
</feature>
<feature type="compositionally biased region" description="Pro residues" evidence="16">
    <location>
        <begin position="145"/>
        <end position="159"/>
    </location>
</feature>
<organism evidence="20 21">
    <name type="scientific">Bordetella bronchiseptica (strain ATCC BAA-588 / NCTC 13252 / RB50)</name>
    <name type="common">Alcaligenes bronchisepticus</name>
    <dbReference type="NCBI Taxonomy" id="257310"/>
    <lineage>
        <taxon>Bacteria</taxon>
        <taxon>Pseudomonadati</taxon>
        <taxon>Pseudomonadota</taxon>
        <taxon>Betaproteobacteria</taxon>
        <taxon>Burkholderiales</taxon>
        <taxon>Alcaligenaceae</taxon>
        <taxon>Bordetella</taxon>
    </lineage>
</organism>
<dbReference type="RefSeq" id="WP_010926556.1">
    <property type="nucleotide sequence ID" value="NC_002927.3"/>
</dbReference>
<dbReference type="SUPFAM" id="SSF50341">
    <property type="entry name" value="CheW-like"/>
    <property type="match status" value="1"/>
</dbReference>
<feature type="region of interest" description="Disordered" evidence="16">
    <location>
        <begin position="140"/>
        <end position="163"/>
    </location>
</feature>
<keyword evidence="11" id="KW-0067">ATP-binding</keyword>
<dbReference type="FunFam" id="3.30.565.10:FF:000016">
    <property type="entry name" value="Chemotaxis protein CheA, putative"/>
    <property type="match status" value="1"/>
</dbReference>
<evidence type="ECO:0000256" key="5">
    <source>
        <dbReference type="ARBA" id="ARBA00022490"/>
    </source>
</evidence>
<evidence type="ECO:0000256" key="14">
    <source>
        <dbReference type="PROSITE-ProRule" id="PRU00110"/>
    </source>
</evidence>
<dbReference type="InterPro" id="IPR051315">
    <property type="entry name" value="Bact_Chemotaxis_CheA"/>
</dbReference>
<dbReference type="GO" id="GO:0000155">
    <property type="term" value="F:phosphorelay sensor kinase activity"/>
    <property type="evidence" value="ECO:0007669"/>
    <property type="project" value="InterPro"/>
</dbReference>
<keyword evidence="9" id="KW-0547">Nucleotide-binding</keyword>
<comment type="subcellular location">
    <subcellularLocation>
        <location evidence="2">Cytoplasm</location>
    </subcellularLocation>
</comment>
<evidence type="ECO:0000256" key="9">
    <source>
        <dbReference type="ARBA" id="ARBA00022741"/>
    </source>
</evidence>
<dbReference type="GO" id="GO:0005737">
    <property type="term" value="C:cytoplasm"/>
    <property type="evidence" value="ECO:0007669"/>
    <property type="project" value="UniProtKB-SubCell"/>
</dbReference>
<name>A0A0H3LT32_BORBR</name>
<feature type="domain" description="CheW-like" evidence="18">
    <location>
        <begin position="542"/>
        <end position="677"/>
    </location>
</feature>
<reference evidence="20 21" key="1">
    <citation type="journal article" date="2003" name="Nat. Genet.">
        <title>Comparative analysis of the genome sequences of Bordetella pertussis, Bordetella parapertussis and Bordetella bronchiseptica.</title>
        <authorList>
            <person name="Parkhill J."/>
            <person name="Sebaihia M."/>
            <person name="Preston A."/>
            <person name="Murphy L.D."/>
            <person name="Thomson N.R."/>
            <person name="Harris D.E."/>
            <person name="Holden M.T.G."/>
            <person name="Churcher C.M."/>
            <person name="Bentley S.D."/>
            <person name="Mungall K.L."/>
            <person name="Cerdeno-Tarraga A.-M."/>
            <person name="Temple L."/>
            <person name="James K.D."/>
            <person name="Harris B."/>
            <person name="Quail M.A."/>
            <person name="Achtman M."/>
            <person name="Atkin R."/>
            <person name="Baker S."/>
            <person name="Basham D."/>
            <person name="Bason N."/>
            <person name="Cherevach I."/>
            <person name="Chillingworth T."/>
            <person name="Collins M."/>
            <person name="Cronin A."/>
            <person name="Davis P."/>
            <person name="Doggett J."/>
            <person name="Feltwell T."/>
            <person name="Goble A."/>
            <person name="Hamlin N."/>
            <person name="Hauser H."/>
            <person name="Holroyd S."/>
            <person name="Jagels K."/>
            <person name="Leather S."/>
            <person name="Moule S."/>
            <person name="Norberczak H."/>
            <person name="O'Neil S."/>
            <person name="Ormond D."/>
            <person name="Price C."/>
            <person name="Rabbinowitsch E."/>
            <person name="Rutter S."/>
            <person name="Sanders M."/>
            <person name="Saunders D."/>
            <person name="Seeger K."/>
            <person name="Sharp S."/>
            <person name="Simmonds M."/>
            <person name="Skelton J."/>
            <person name="Squares R."/>
            <person name="Squares S."/>
            <person name="Stevens K."/>
            <person name="Unwin L."/>
            <person name="Whitehead S."/>
            <person name="Barrell B.G."/>
            <person name="Maskell D.J."/>
        </authorList>
    </citation>
    <scope>NUCLEOTIDE SEQUENCE [LARGE SCALE GENOMIC DNA]</scope>
    <source>
        <strain evidence="20 21">ATCC BAA-588 / NCTC 13252 / RB50</strain>
    </source>
</reference>
<dbReference type="Gene3D" id="1.20.120.160">
    <property type="entry name" value="HPT domain"/>
    <property type="match status" value="1"/>
</dbReference>
<dbReference type="PRINTS" id="PR00344">
    <property type="entry name" value="BCTRLSENSOR"/>
</dbReference>
<dbReference type="InterPro" id="IPR004105">
    <property type="entry name" value="CheA-like_dim"/>
</dbReference>
<keyword evidence="10" id="KW-0418">Kinase</keyword>
<evidence type="ECO:0000256" key="10">
    <source>
        <dbReference type="ARBA" id="ARBA00022777"/>
    </source>
</evidence>
<evidence type="ECO:0000256" key="1">
    <source>
        <dbReference type="ARBA" id="ARBA00000085"/>
    </source>
</evidence>
<evidence type="ECO:0000256" key="15">
    <source>
        <dbReference type="SAM" id="Coils"/>
    </source>
</evidence>
<dbReference type="FunFam" id="2.30.30.40:FF:000048">
    <property type="entry name" value="Chemotaxis protein CheA, putative"/>
    <property type="match status" value="1"/>
</dbReference>
<feature type="region of interest" description="Disordered" evidence="16">
    <location>
        <begin position="258"/>
        <end position="290"/>
    </location>
</feature>
<dbReference type="InterPro" id="IPR036097">
    <property type="entry name" value="HisK_dim/P_sf"/>
</dbReference>
<dbReference type="GO" id="GO:0006935">
    <property type="term" value="P:chemotaxis"/>
    <property type="evidence" value="ECO:0007669"/>
    <property type="project" value="UniProtKB-KW"/>
</dbReference>
<dbReference type="InterPro" id="IPR005467">
    <property type="entry name" value="His_kinase_dom"/>
</dbReference>
<dbReference type="InterPro" id="IPR002545">
    <property type="entry name" value="CheW-lke_dom"/>
</dbReference>
<feature type="modified residue" description="Phosphohistidine" evidence="14">
    <location>
        <position position="50"/>
    </location>
</feature>
<dbReference type="Proteomes" id="UP000001027">
    <property type="component" value="Chromosome"/>
</dbReference>
<dbReference type="InterPro" id="IPR035891">
    <property type="entry name" value="CheY-binding_CheA"/>
</dbReference>
<dbReference type="InterPro" id="IPR036641">
    <property type="entry name" value="HPT_dom_sf"/>
</dbReference>
<evidence type="ECO:0000259" key="17">
    <source>
        <dbReference type="PROSITE" id="PS50109"/>
    </source>
</evidence>
<evidence type="ECO:0000256" key="8">
    <source>
        <dbReference type="ARBA" id="ARBA00022679"/>
    </source>
</evidence>
<feature type="domain" description="HPt" evidence="19">
    <location>
        <begin position="3"/>
        <end position="108"/>
    </location>
</feature>
<dbReference type="PROSITE" id="PS50851">
    <property type="entry name" value="CHEW"/>
    <property type="match status" value="1"/>
</dbReference>
<dbReference type="PROSITE" id="PS50109">
    <property type="entry name" value="HIS_KIN"/>
    <property type="match status" value="1"/>
</dbReference>
<dbReference type="InterPro" id="IPR015162">
    <property type="entry name" value="CheY-binding"/>
</dbReference>
<evidence type="ECO:0000256" key="2">
    <source>
        <dbReference type="ARBA" id="ARBA00004496"/>
    </source>
</evidence>
<dbReference type="Pfam" id="PF09078">
    <property type="entry name" value="CheY-binding"/>
    <property type="match status" value="1"/>
</dbReference>
<dbReference type="SMART" id="SM00260">
    <property type="entry name" value="CheW"/>
    <property type="match status" value="1"/>
</dbReference>
<dbReference type="KEGG" id="bbr:BB2546"/>
<dbReference type="CDD" id="cd16916">
    <property type="entry name" value="HATPase_CheA-like"/>
    <property type="match status" value="1"/>
</dbReference>
<dbReference type="SMART" id="SM00073">
    <property type="entry name" value="HPT"/>
    <property type="match status" value="1"/>
</dbReference>
<evidence type="ECO:0000256" key="4">
    <source>
        <dbReference type="ARBA" id="ARBA00021495"/>
    </source>
</evidence>
<dbReference type="EMBL" id="BX640444">
    <property type="protein sequence ID" value="CAE33040.1"/>
    <property type="molecule type" value="Genomic_DNA"/>
</dbReference>
<dbReference type="Pfam" id="PF02518">
    <property type="entry name" value="HATPase_c"/>
    <property type="match status" value="1"/>
</dbReference>
<dbReference type="SUPFAM" id="SSF47226">
    <property type="entry name" value="Histidine-containing phosphotransfer domain, HPT domain"/>
    <property type="match status" value="1"/>
</dbReference>
<sequence>MSSGLDLSQFYETFFDEADELLAQMEQLLLELDVGAPDIEQLNAIFRAAHSIKGGAATFGCFQKLAGTTHLLENLLDAIRRGEMGLRAGMVDIFLETKDVLKSQLDAYRASEEPEDAVFERICAVLRQLALEGGQAPAAAAPAPVAAPEPGPEPAPAPQPAAASTAAGLPLRVRFSKVSDKDAQSLLEEMGNLGDVRASERAGQTLTVWVDTTCSPDDIEAVCCFIIDADQLEIAREAEPAHASAQAAVAAAPDAAATPAPAPVAAPAAAQAAEPARAARPSIAPAHADKESTSIRVGVEKVDQVINLVGELVITQAMLAQTASTLDPVLHDRLLNGMEQLERNARDLQEAVMSIRMMPMDYVFSRFPRLVRDIAGKMGKQIELQTYGRATELDKSLIERIIDPLTHLVRNSLDHGIETPDKRVAAGKEPVGQLVLSAQHNGGNIVIEVSDDGGGLSRERILRKAVAQGLTVNENSPDDEIWQLIFAPGFSTADQVTDISGRGVGMDVVRRNIQDMGGHVQLSSVPGQGTTTRIVLPLTLAILDGMSVRVGEETFILPLNHVTESLQPQADQIYSVAGNERVMQVRGEYLPLVEMHRVFSVGQAQADPTQAIAVIMQAEERRFALLVDHLVGQHQVVVKNLESNYRKVPGISAATILGDGSVALIVDVFALARANREKWSQPEAILN</sequence>
<evidence type="ECO:0000313" key="21">
    <source>
        <dbReference type="Proteomes" id="UP000001027"/>
    </source>
</evidence>
<evidence type="ECO:0000256" key="16">
    <source>
        <dbReference type="SAM" id="MobiDB-lite"/>
    </source>
</evidence>
<evidence type="ECO:0000259" key="19">
    <source>
        <dbReference type="PROSITE" id="PS50894"/>
    </source>
</evidence>
<keyword evidence="8" id="KW-0808">Transferase</keyword>
<dbReference type="SUPFAM" id="SSF55874">
    <property type="entry name" value="ATPase domain of HSP90 chaperone/DNA topoisomerase II/histidine kinase"/>
    <property type="match status" value="1"/>
</dbReference>
<dbReference type="Pfam" id="PF01584">
    <property type="entry name" value="CheW"/>
    <property type="match status" value="1"/>
</dbReference>
<dbReference type="InterPro" id="IPR004358">
    <property type="entry name" value="Sig_transdc_His_kin-like_C"/>
</dbReference>
<dbReference type="Gene3D" id="2.30.30.40">
    <property type="entry name" value="SH3 Domains"/>
    <property type="match status" value="1"/>
</dbReference>
<evidence type="ECO:0000256" key="3">
    <source>
        <dbReference type="ARBA" id="ARBA00012438"/>
    </source>
</evidence>